<dbReference type="GO" id="GO:0005979">
    <property type="term" value="P:regulation of glycogen biosynthetic process"/>
    <property type="evidence" value="ECO:0007669"/>
    <property type="project" value="TreeGrafter"/>
</dbReference>
<dbReference type="PANTHER" id="PTHR12307:SF53">
    <property type="entry name" value="PROTEIN PHOSPHATASE 1 REGULATORY SUBUNIT"/>
    <property type="match status" value="1"/>
</dbReference>
<name>A0A0N5A810_9BILA</name>
<dbReference type="PANTHER" id="PTHR12307">
    <property type="entry name" value="PROTEIN PHOSPHATASE 1 REGULATORY SUBUNIT"/>
    <property type="match status" value="1"/>
</dbReference>
<keyword evidence="3" id="KW-1185">Reference proteome</keyword>
<organism evidence="3 4">
    <name type="scientific">Syphacia muris</name>
    <dbReference type="NCBI Taxonomy" id="451379"/>
    <lineage>
        <taxon>Eukaryota</taxon>
        <taxon>Metazoa</taxon>
        <taxon>Ecdysozoa</taxon>
        <taxon>Nematoda</taxon>
        <taxon>Chromadorea</taxon>
        <taxon>Rhabditida</taxon>
        <taxon>Spirurina</taxon>
        <taxon>Oxyuridomorpha</taxon>
        <taxon>Oxyuroidea</taxon>
        <taxon>Oxyuridae</taxon>
        <taxon>Syphacia</taxon>
    </lineage>
</organism>
<dbReference type="InterPro" id="IPR050782">
    <property type="entry name" value="PP1_regulatory_subunit_3"/>
</dbReference>
<dbReference type="GO" id="GO:2001069">
    <property type="term" value="F:glycogen binding"/>
    <property type="evidence" value="ECO:0007669"/>
    <property type="project" value="TreeGrafter"/>
</dbReference>
<evidence type="ECO:0000256" key="1">
    <source>
        <dbReference type="SAM" id="MobiDB-lite"/>
    </source>
</evidence>
<accession>A0A0N5A810</accession>
<reference evidence="4" key="1">
    <citation type="submission" date="2017-02" db="UniProtKB">
        <authorList>
            <consortium name="WormBaseParasite"/>
        </authorList>
    </citation>
    <scope>IDENTIFICATION</scope>
</reference>
<proteinExistence type="predicted"/>
<feature type="domain" description="CBM21" evidence="2">
    <location>
        <begin position="133"/>
        <end position="183"/>
    </location>
</feature>
<evidence type="ECO:0000313" key="4">
    <source>
        <dbReference type="WBParaSite" id="SMUV_0000018601-mRNA-1"/>
    </source>
</evidence>
<dbReference type="GO" id="GO:0000164">
    <property type="term" value="C:protein phosphatase type 1 complex"/>
    <property type="evidence" value="ECO:0007669"/>
    <property type="project" value="TreeGrafter"/>
</dbReference>
<dbReference type="InterPro" id="IPR005036">
    <property type="entry name" value="CBM21_dom"/>
</dbReference>
<dbReference type="Pfam" id="PF03370">
    <property type="entry name" value="CBM_21"/>
    <property type="match status" value="1"/>
</dbReference>
<protein>
    <submittedName>
        <fullName evidence="4">CBM21 domain-containing protein</fullName>
    </submittedName>
</protein>
<feature type="compositionally biased region" description="Basic and acidic residues" evidence="1">
    <location>
        <begin position="10"/>
        <end position="19"/>
    </location>
</feature>
<dbReference type="InterPro" id="IPR038175">
    <property type="entry name" value="CBM21_dom_sf"/>
</dbReference>
<dbReference type="STRING" id="451379.A0A0N5A810"/>
<dbReference type="Proteomes" id="UP000046393">
    <property type="component" value="Unplaced"/>
</dbReference>
<dbReference type="GO" id="GO:0008157">
    <property type="term" value="F:protein phosphatase 1 binding"/>
    <property type="evidence" value="ECO:0007669"/>
    <property type="project" value="TreeGrafter"/>
</dbReference>
<evidence type="ECO:0000313" key="3">
    <source>
        <dbReference type="Proteomes" id="UP000046393"/>
    </source>
</evidence>
<evidence type="ECO:0000259" key="2">
    <source>
        <dbReference type="Pfam" id="PF03370"/>
    </source>
</evidence>
<dbReference type="AlphaFoldDB" id="A0A0N5A810"/>
<dbReference type="WBParaSite" id="SMUV_0000018601-mRNA-1">
    <property type="protein sequence ID" value="SMUV_0000018601-mRNA-1"/>
    <property type="gene ID" value="SMUV_0000018601"/>
</dbReference>
<dbReference type="Gene3D" id="2.60.40.2440">
    <property type="entry name" value="Carbohydrate binding type-21 domain"/>
    <property type="match status" value="1"/>
</dbReference>
<sequence length="184" mass="20781">MSISSNSCGRRLEEKDGRRLKIQKGGGGGGGGGGLGLVKAEIKCIMGLRCRSAQTSPIRDKSKRKSVRFKDSVDLEQVECKFSHNRNDNLYQPQAQVPSLFSPAEAFNEIFELRLEKQFELPPIEELEGIVSSQFVRLENIRWFGTAITGLIRVANLCYDKVVEMRHSYDDWTTWQDLKCTYSG</sequence>
<feature type="region of interest" description="Disordered" evidence="1">
    <location>
        <begin position="1"/>
        <end position="31"/>
    </location>
</feature>